<reference evidence="5 6" key="1">
    <citation type="submission" date="2021-07" db="EMBL/GenBank/DDBJ databases">
        <title>The Aristolochia fimbriata genome: insights into angiosperm evolution, floral development and chemical biosynthesis.</title>
        <authorList>
            <person name="Jiao Y."/>
        </authorList>
    </citation>
    <scope>NUCLEOTIDE SEQUENCE [LARGE SCALE GENOMIC DNA]</scope>
    <source>
        <strain evidence="5">IBCAS-2021</strain>
        <tissue evidence="5">Leaf</tissue>
    </source>
</reference>
<dbReference type="PANTHER" id="PTHR12901">
    <property type="entry name" value="SPERM PROTEIN HOMOLOG"/>
    <property type="match status" value="1"/>
</dbReference>
<dbReference type="AlphaFoldDB" id="A0AAV7ET75"/>
<evidence type="ECO:0000313" key="6">
    <source>
        <dbReference type="Proteomes" id="UP000825729"/>
    </source>
</evidence>
<dbReference type="Pfam" id="PF03364">
    <property type="entry name" value="Polyketide_cyc"/>
    <property type="match status" value="1"/>
</dbReference>
<comment type="subunit">
    <text evidence="2">Interacts with coenzyme Q.</text>
</comment>
<feature type="domain" description="Coenzyme Q-binding protein COQ10 START" evidence="4">
    <location>
        <begin position="106"/>
        <end position="233"/>
    </location>
</feature>
<dbReference type="Gene3D" id="3.30.530.20">
    <property type="match status" value="1"/>
</dbReference>
<accession>A0AAV7ET75</accession>
<sequence length="257" mass="29041">MTRFLSASKTARSVLSRLYESQNVKLPGGLTGRCCGYAAQSAQVRFLSGKVGAYKPLINKLFDKDKEFCSSFDRSPNAVQCRGLFGVGFEEEGSPLSKTYKERRVIGYSPEQVFAVVAAVDLYEDFLPWCQRSQITRHNDAGSFNAELKIGFKFFVESYTSHVEIKKPDLIKSTVSDSGLFDHLTNIWEFNPGPIHGTCDLYFYVDFKFQSPLYRQVASMFFKEVVARLVGSFNDRCRLIYGPGTHVLENSYTSQRA</sequence>
<evidence type="ECO:0000256" key="1">
    <source>
        <dbReference type="ARBA" id="ARBA00006885"/>
    </source>
</evidence>
<comment type="caution">
    <text evidence="5">The sequence shown here is derived from an EMBL/GenBank/DDBJ whole genome shotgun (WGS) entry which is preliminary data.</text>
</comment>
<gene>
    <name evidence="5" type="ORF">H6P81_004989</name>
</gene>
<proteinExistence type="inferred from homology"/>
<evidence type="ECO:0000256" key="3">
    <source>
        <dbReference type="ARBA" id="ARBA00024947"/>
    </source>
</evidence>
<comment type="similarity">
    <text evidence="1">Belongs to the COQ10 family.</text>
</comment>
<name>A0AAV7ET75_ARIFI</name>
<organism evidence="5 6">
    <name type="scientific">Aristolochia fimbriata</name>
    <name type="common">White veined hardy Dutchman's pipe vine</name>
    <dbReference type="NCBI Taxonomy" id="158543"/>
    <lineage>
        <taxon>Eukaryota</taxon>
        <taxon>Viridiplantae</taxon>
        <taxon>Streptophyta</taxon>
        <taxon>Embryophyta</taxon>
        <taxon>Tracheophyta</taxon>
        <taxon>Spermatophyta</taxon>
        <taxon>Magnoliopsida</taxon>
        <taxon>Magnoliidae</taxon>
        <taxon>Piperales</taxon>
        <taxon>Aristolochiaceae</taxon>
        <taxon>Aristolochia</taxon>
    </lineage>
</organism>
<dbReference type="EMBL" id="JAINDJ010000003">
    <property type="protein sequence ID" value="KAG9452085.1"/>
    <property type="molecule type" value="Genomic_DNA"/>
</dbReference>
<dbReference type="InterPro" id="IPR044996">
    <property type="entry name" value="COQ10-like"/>
</dbReference>
<dbReference type="InterPro" id="IPR023393">
    <property type="entry name" value="START-like_dom_sf"/>
</dbReference>
<keyword evidence="6" id="KW-1185">Reference proteome</keyword>
<dbReference type="GO" id="GO:0005739">
    <property type="term" value="C:mitochondrion"/>
    <property type="evidence" value="ECO:0007669"/>
    <property type="project" value="TreeGrafter"/>
</dbReference>
<dbReference type="GO" id="GO:0048039">
    <property type="term" value="F:ubiquinone binding"/>
    <property type="evidence" value="ECO:0007669"/>
    <property type="project" value="InterPro"/>
</dbReference>
<evidence type="ECO:0000256" key="2">
    <source>
        <dbReference type="ARBA" id="ARBA00011814"/>
    </source>
</evidence>
<protein>
    <recommendedName>
        <fullName evidence="4">Coenzyme Q-binding protein COQ10 START domain-containing protein</fullName>
    </recommendedName>
</protein>
<dbReference type="GO" id="GO:0045333">
    <property type="term" value="P:cellular respiration"/>
    <property type="evidence" value="ECO:0007669"/>
    <property type="project" value="InterPro"/>
</dbReference>
<dbReference type="Proteomes" id="UP000825729">
    <property type="component" value="Unassembled WGS sequence"/>
</dbReference>
<dbReference type="CDD" id="cd07813">
    <property type="entry name" value="COQ10p_like"/>
    <property type="match status" value="1"/>
</dbReference>
<dbReference type="InterPro" id="IPR005031">
    <property type="entry name" value="COQ10_START"/>
</dbReference>
<dbReference type="SUPFAM" id="SSF55961">
    <property type="entry name" value="Bet v1-like"/>
    <property type="match status" value="1"/>
</dbReference>
<evidence type="ECO:0000259" key="4">
    <source>
        <dbReference type="Pfam" id="PF03364"/>
    </source>
</evidence>
<comment type="function">
    <text evidence="3">Required for the function of coenzyme Q in the respiratory chain. May serve as a chaperone or may be involved in the transport of Q6 from its site of synthesis to the catalytic sites of the respiratory complexes.</text>
</comment>
<dbReference type="PANTHER" id="PTHR12901:SF10">
    <property type="entry name" value="COENZYME Q-BINDING PROTEIN COQ10, MITOCHONDRIAL"/>
    <property type="match status" value="1"/>
</dbReference>
<evidence type="ECO:0000313" key="5">
    <source>
        <dbReference type="EMBL" id="KAG9452085.1"/>
    </source>
</evidence>